<dbReference type="PROSITE" id="PS01156">
    <property type="entry name" value="TONB_DEPENDENT_REC_2"/>
    <property type="match status" value="1"/>
</dbReference>
<evidence type="ECO:0000313" key="16">
    <source>
        <dbReference type="Proteomes" id="UP000529946"/>
    </source>
</evidence>
<evidence type="ECO:0000256" key="6">
    <source>
        <dbReference type="ARBA" id="ARBA00023077"/>
    </source>
</evidence>
<evidence type="ECO:0000256" key="4">
    <source>
        <dbReference type="ARBA" id="ARBA00022692"/>
    </source>
</evidence>
<dbReference type="InterPro" id="IPR012910">
    <property type="entry name" value="Plug_dom"/>
</dbReference>
<keyword evidence="4 9" id="KW-0812">Transmembrane</keyword>
<dbReference type="InterPro" id="IPR039426">
    <property type="entry name" value="TonB-dep_rcpt-like"/>
</dbReference>
<dbReference type="Pfam" id="PF07715">
    <property type="entry name" value="Plug"/>
    <property type="match status" value="1"/>
</dbReference>
<dbReference type="Gene3D" id="2.170.130.10">
    <property type="entry name" value="TonB-dependent receptor, plug domain"/>
    <property type="match status" value="1"/>
</dbReference>
<keyword evidence="6 11" id="KW-0798">TonB box</keyword>
<dbReference type="PROSITE" id="PS52016">
    <property type="entry name" value="TONB_DEPENDENT_REC_3"/>
    <property type="match status" value="1"/>
</dbReference>
<dbReference type="InterPro" id="IPR036942">
    <property type="entry name" value="Beta-barrel_TonB_sf"/>
</dbReference>
<accession>A0A7W6NPM5</accession>
<evidence type="ECO:0000256" key="1">
    <source>
        <dbReference type="ARBA" id="ARBA00004571"/>
    </source>
</evidence>
<evidence type="ECO:0000259" key="14">
    <source>
        <dbReference type="Pfam" id="PF07715"/>
    </source>
</evidence>
<evidence type="ECO:0000256" key="2">
    <source>
        <dbReference type="ARBA" id="ARBA00022448"/>
    </source>
</evidence>
<keyword evidence="7 9" id="KW-0472">Membrane</keyword>
<comment type="similarity">
    <text evidence="9 11">Belongs to the TonB-dependent receptor family.</text>
</comment>
<evidence type="ECO:0000256" key="11">
    <source>
        <dbReference type="RuleBase" id="RU003357"/>
    </source>
</evidence>
<dbReference type="Gene3D" id="2.40.170.20">
    <property type="entry name" value="TonB-dependent receptor, beta-barrel domain"/>
    <property type="match status" value="1"/>
</dbReference>
<dbReference type="RefSeq" id="WP_246328822.1">
    <property type="nucleotide sequence ID" value="NZ_BAAAER010000001.1"/>
</dbReference>
<comment type="caution">
    <text evidence="15">The sequence shown here is derived from an EMBL/GenBank/DDBJ whole genome shotgun (WGS) entry which is preliminary data.</text>
</comment>
<organism evidence="15 16">
    <name type="scientific">Brevundimonas lenta</name>
    <dbReference type="NCBI Taxonomy" id="424796"/>
    <lineage>
        <taxon>Bacteria</taxon>
        <taxon>Pseudomonadati</taxon>
        <taxon>Pseudomonadota</taxon>
        <taxon>Alphaproteobacteria</taxon>
        <taxon>Caulobacterales</taxon>
        <taxon>Caulobacteraceae</taxon>
        <taxon>Brevundimonas</taxon>
    </lineage>
</organism>
<evidence type="ECO:0000256" key="5">
    <source>
        <dbReference type="ARBA" id="ARBA00022729"/>
    </source>
</evidence>
<keyword evidence="16" id="KW-1185">Reference proteome</keyword>
<evidence type="ECO:0000256" key="10">
    <source>
        <dbReference type="PROSITE-ProRule" id="PRU10144"/>
    </source>
</evidence>
<evidence type="ECO:0000259" key="13">
    <source>
        <dbReference type="Pfam" id="PF00593"/>
    </source>
</evidence>
<evidence type="ECO:0000256" key="12">
    <source>
        <dbReference type="SAM" id="SignalP"/>
    </source>
</evidence>
<keyword evidence="15" id="KW-0675">Receptor</keyword>
<reference evidence="15 16" key="1">
    <citation type="submission" date="2020-08" db="EMBL/GenBank/DDBJ databases">
        <title>Genomic Encyclopedia of Type Strains, Phase IV (KMG-IV): sequencing the most valuable type-strain genomes for metagenomic binning, comparative biology and taxonomic classification.</title>
        <authorList>
            <person name="Goeker M."/>
        </authorList>
    </citation>
    <scope>NUCLEOTIDE SEQUENCE [LARGE SCALE GENOMIC DNA]</scope>
    <source>
        <strain evidence="15 16">DSM 23960</strain>
    </source>
</reference>
<dbReference type="GO" id="GO:0009279">
    <property type="term" value="C:cell outer membrane"/>
    <property type="evidence" value="ECO:0007669"/>
    <property type="project" value="UniProtKB-SubCell"/>
</dbReference>
<dbReference type="PANTHER" id="PTHR47234">
    <property type="match status" value="1"/>
</dbReference>
<evidence type="ECO:0000313" key="15">
    <source>
        <dbReference type="EMBL" id="MBB4082699.1"/>
    </source>
</evidence>
<dbReference type="PANTHER" id="PTHR47234:SF2">
    <property type="entry name" value="TONB-DEPENDENT RECEPTOR"/>
    <property type="match status" value="1"/>
</dbReference>
<feature type="signal peptide" evidence="12">
    <location>
        <begin position="1"/>
        <end position="30"/>
    </location>
</feature>
<name>A0A7W6NPM5_9CAUL</name>
<feature type="short sequence motif" description="TonB C-terminal box" evidence="10">
    <location>
        <begin position="982"/>
        <end position="999"/>
    </location>
</feature>
<dbReference type="AlphaFoldDB" id="A0A7W6NPM5"/>
<dbReference type="SUPFAM" id="SSF56935">
    <property type="entry name" value="Porins"/>
    <property type="match status" value="1"/>
</dbReference>
<evidence type="ECO:0000256" key="9">
    <source>
        <dbReference type="PROSITE-ProRule" id="PRU01360"/>
    </source>
</evidence>
<feature type="domain" description="TonB-dependent receptor-like beta-barrel" evidence="13">
    <location>
        <begin position="413"/>
        <end position="960"/>
    </location>
</feature>
<feature type="chain" id="PRO_5031079348" evidence="12">
    <location>
        <begin position="31"/>
        <end position="999"/>
    </location>
</feature>
<dbReference type="EMBL" id="JACIDM010000002">
    <property type="protein sequence ID" value="MBB4082699.1"/>
    <property type="molecule type" value="Genomic_DNA"/>
</dbReference>
<dbReference type="InterPro" id="IPR000531">
    <property type="entry name" value="Beta-barrel_TonB"/>
</dbReference>
<dbReference type="InterPro" id="IPR037066">
    <property type="entry name" value="Plug_dom_sf"/>
</dbReference>
<proteinExistence type="inferred from homology"/>
<gene>
    <name evidence="15" type="ORF">GGR12_001565</name>
</gene>
<keyword evidence="3 9" id="KW-1134">Transmembrane beta strand</keyword>
<feature type="domain" description="TonB-dependent receptor plug" evidence="14">
    <location>
        <begin position="55"/>
        <end position="165"/>
    </location>
</feature>
<dbReference type="Proteomes" id="UP000529946">
    <property type="component" value="Unassembled WGS sequence"/>
</dbReference>
<protein>
    <submittedName>
        <fullName evidence="15">Outer membrane receptor protein involved in Fe transport</fullName>
    </submittedName>
</protein>
<sequence>MRNHKTRNRLLATTMIGGFAALAFAAPAMAQEAPQDTQLDEIVVTGSRIPQANLTTTSPVTQVTGEDIDIAGVTRVEDLVAQLPQAFAAQNSTVSNGASGTATVSLRNLGSSRTLVLIDGRRMGYGSPNDDAADLNQIPEQLVERVEVLTGGASAIYGSDAIAGVVNFIMKKDFEGIQIDAQYGFYQHNNDYDGPGNLRQVIAGRAATNPAQFQLPEDNVSDGESRSVNAIMGVASPDGKGNLMAYAGYRNNNYVLGRYRDYSSCSLAAPAAATPQNFSCGGSGTTAPAQVIALNNGNTGFTVGGGSGLGNGTFVPYSGATGAYNFGPLNYFQRPDERYTLGAFGRYEVNDKIEAFAQLMFSDYKSVAQIAPSGAFLGDIITLSCDNPMLSAQQATQLGCTGVAGQTVDTLIGRRNVEGGGRQDSLNYESYRGVVGIRGEFTPGWNYDIAAQYSRVAMNRTYLNDFSNTRLGRAFDVVDVGGVPTCQSVVDGTDTACVPYDIFSPGGVTQAALDYLQIPLIQTGETTQQVVTAAITGDTGWAVPTSTRTVQVAFGAEYRRDFLGSVTDAAFSTGDGAGQGGPTIGFSGDTDVAELFGEIQVPLADDQPWAYSASFDAAYRRSEYENFGADTYKFGLDYAPVEDVRFRASYSRAVRAPNVIELFTAQGLNLFDQDFDPCDDLNDDGVLNNSVSAQCIGTNPWQVTAAESDGGLLNSPAGQYNFLQGGNPNLEPEEADTYTVGFVVTPSFLPRFNLSIDYYNIKVENLVSTVGPLNTLDACYTNNNLTACQLIVRDGPTGALWLNDGNVIDTNVNIGGLSTSGVDVNANYGVDLEDWGMSSAGSLQFAFVGTWLESLETDTGLGFSNSVYDCAGFYANQCGVPNPEWRHRARMTWVSPWDLDLSATWRYFGEAEVAVLGSDGSLNNSPARIDKVLEDQNYIDLAAVWQVRDNVTVRAGVNNVFDIDPPLSYSVGTTGNNNTYPQLYDALGRYFFFGVTANF</sequence>
<dbReference type="Pfam" id="PF00593">
    <property type="entry name" value="TonB_dep_Rec_b-barrel"/>
    <property type="match status" value="1"/>
</dbReference>
<evidence type="ECO:0000256" key="3">
    <source>
        <dbReference type="ARBA" id="ARBA00022452"/>
    </source>
</evidence>
<evidence type="ECO:0000256" key="8">
    <source>
        <dbReference type="ARBA" id="ARBA00023237"/>
    </source>
</evidence>
<dbReference type="InterPro" id="IPR010917">
    <property type="entry name" value="TonB_rcpt_CS"/>
</dbReference>
<evidence type="ECO:0000256" key="7">
    <source>
        <dbReference type="ARBA" id="ARBA00023136"/>
    </source>
</evidence>
<keyword evidence="2 9" id="KW-0813">Transport</keyword>
<keyword evidence="5 12" id="KW-0732">Signal</keyword>
<comment type="subcellular location">
    <subcellularLocation>
        <location evidence="1 9">Cell outer membrane</location>
        <topology evidence="1 9">Multi-pass membrane protein</topology>
    </subcellularLocation>
</comment>
<keyword evidence="8 9" id="KW-0998">Cell outer membrane</keyword>